<organism evidence="11 12">
    <name type="scientific">Paracoccus zhejiangensis</name>
    <dbReference type="NCBI Taxonomy" id="1077935"/>
    <lineage>
        <taxon>Bacteria</taxon>
        <taxon>Pseudomonadati</taxon>
        <taxon>Pseudomonadota</taxon>
        <taxon>Alphaproteobacteria</taxon>
        <taxon>Rhodobacterales</taxon>
        <taxon>Paracoccaceae</taxon>
        <taxon>Paracoccus</taxon>
    </lineage>
</organism>
<dbReference type="Pfam" id="PF04290">
    <property type="entry name" value="DctQ"/>
    <property type="match status" value="1"/>
</dbReference>
<comment type="similarity">
    <text evidence="8 9">Belongs to the TRAP transporter small permease family.</text>
</comment>
<dbReference type="GO" id="GO:0005886">
    <property type="term" value="C:plasma membrane"/>
    <property type="evidence" value="ECO:0007669"/>
    <property type="project" value="UniProtKB-SubCell"/>
</dbReference>
<proteinExistence type="inferred from homology"/>
<protein>
    <recommendedName>
        <fullName evidence="9">TRAP transporter small permease protein</fullName>
    </recommendedName>
</protein>
<reference evidence="11 12" key="1">
    <citation type="journal article" date="2013" name="Antonie Van Leeuwenhoek">
        <title>Paracoccus zhejiangensis sp. nov., isolated from activated sludge in wastewater-treatment system.</title>
        <authorList>
            <person name="Wu Z.G."/>
            <person name="Zhang D.F."/>
            <person name="Liu Y.L."/>
            <person name="Wang F."/>
            <person name="Jiang X."/>
            <person name="Li C."/>
            <person name="Li S.P."/>
            <person name="Hong Q."/>
            <person name="Li W.J."/>
        </authorList>
    </citation>
    <scope>NUCLEOTIDE SEQUENCE [LARGE SCALE GENOMIC DNA]</scope>
    <source>
        <strain evidence="11 12">J6</strain>
    </source>
</reference>
<dbReference type="InterPro" id="IPR007387">
    <property type="entry name" value="TRAP_DctQ"/>
</dbReference>
<keyword evidence="12" id="KW-1185">Reference proteome</keyword>
<evidence type="ECO:0000256" key="2">
    <source>
        <dbReference type="ARBA" id="ARBA00022448"/>
    </source>
</evidence>
<accession>A0A2H5F193</accession>
<evidence type="ECO:0000256" key="6">
    <source>
        <dbReference type="ARBA" id="ARBA00022989"/>
    </source>
</evidence>
<dbReference type="InterPro" id="IPR055348">
    <property type="entry name" value="DctQ"/>
</dbReference>
<dbReference type="GO" id="GO:0022857">
    <property type="term" value="F:transmembrane transporter activity"/>
    <property type="evidence" value="ECO:0007669"/>
    <property type="project" value="UniProtKB-UniRule"/>
</dbReference>
<evidence type="ECO:0000256" key="4">
    <source>
        <dbReference type="ARBA" id="ARBA00022519"/>
    </source>
</evidence>
<dbReference type="AlphaFoldDB" id="A0A2H5F193"/>
<keyword evidence="7 9" id="KW-0472">Membrane</keyword>
<dbReference type="OrthoDB" id="4964541at2"/>
<feature type="transmembrane region" description="Helical" evidence="9">
    <location>
        <begin position="12"/>
        <end position="35"/>
    </location>
</feature>
<feature type="transmembrane region" description="Helical" evidence="9">
    <location>
        <begin position="129"/>
        <end position="150"/>
    </location>
</feature>
<dbReference type="RefSeq" id="WP_101753320.1">
    <property type="nucleotide sequence ID" value="NZ_CP025430.1"/>
</dbReference>
<comment type="subcellular location">
    <subcellularLocation>
        <location evidence="1 9">Cell inner membrane</location>
        <topology evidence="1 9">Multi-pass membrane protein</topology>
    </subcellularLocation>
</comment>
<dbReference type="KEGG" id="pzh:CX676_14925"/>
<evidence type="ECO:0000256" key="9">
    <source>
        <dbReference type="RuleBase" id="RU369079"/>
    </source>
</evidence>
<name>A0A2H5F193_9RHOB</name>
<dbReference type="GO" id="GO:0015740">
    <property type="term" value="P:C4-dicarboxylate transport"/>
    <property type="evidence" value="ECO:0007669"/>
    <property type="project" value="TreeGrafter"/>
</dbReference>
<dbReference type="EMBL" id="CP025430">
    <property type="protein sequence ID" value="AUH65297.1"/>
    <property type="molecule type" value="Genomic_DNA"/>
</dbReference>
<evidence type="ECO:0000256" key="1">
    <source>
        <dbReference type="ARBA" id="ARBA00004429"/>
    </source>
</evidence>
<dbReference type="PANTHER" id="PTHR35011">
    <property type="entry name" value="2,3-DIKETO-L-GULONATE TRAP TRANSPORTER SMALL PERMEASE PROTEIN YIAM"/>
    <property type="match status" value="1"/>
</dbReference>
<feature type="domain" description="Tripartite ATP-independent periplasmic transporters DctQ component" evidence="10">
    <location>
        <begin position="26"/>
        <end position="143"/>
    </location>
</feature>
<comment type="function">
    <text evidence="9">Part of the tripartite ATP-independent periplasmic (TRAP) transport system.</text>
</comment>
<sequence length="173" mass="18956">MSLINRIDRLFVHGLAALCAVLFVVMIVAVFGQVVMRYVFSTPLSWSEELARYSMIWQAMFAAALCSRAGQHLALLSTDALPETIRGFARPASAIAICVLLLVLLWHSYDLASRALRQTTPGLGLSMGWVYASLPVGFALMIVGQFLGIFAGPMPMQQEPDNSDLQDILDLHS</sequence>
<keyword evidence="5 9" id="KW-0812">Transmembrane</keyword>
<keyword evidence="6 9" id="KW-1133">Transmembrane helix</keyword>
<dbReference type="PANTHER" id="PTHR35011:SF2">
    <property type="entry name" value="2,3-DIKETO-L-GULONATE TRAP TRANSPORTER SMALL PERMEASE PROTEIN YIAM"/>
    <property type="match status" value="1"/>
</dbReference>
<comment type="subunit">
    <text evidence="9">The complex comprises the extracytoplasmic solute receptor protein and the two transmembrane proteins.</text>
</comment>
<feature type="transmembrane region" description="Helical" evidence="9">
    <location>
        <begin position="88"/>
        <end position="109"/>
    </location>
</feature>
<gene>
    <name evidence="11" type="ORF">CX676_14925</name>
</gene>
<evidence type="ECO:0000256" key="8">
    <source>
        <dbReference type="ARBA" id="ARBA00038436"/>
    </source>
</evidence>
<evidence type="ECO:0000313" key="11">
    <source>
        <dbReference type="EMBL" id="AUH65297.1"/>
    </source>
</evidence>
<keyword evidence="4 9" id="KW-0997">Cell inner membrane</keyword>
<keyword evidence="2 9" id="KW-0813">Transport</keyword>
<comment type="caution">
    <text evidence="9">Lacks conserved residue(s) required for the propagation of feature annotation.</text>
</comment>
<evidence type="ECO:0000313" key="12">
    <source>
        <dbReference type="Proteomes" id="UP000234530"/>
    </source>
</evidence>
<evidence type="ECO:0000256" key="3">
    <source>
        <dbReference type="ARBA" id="ARBA00022475"/>
    </source>
</evidence>
<evidence type="ECO:0000256" key="7">
    <source>
        <dbReference type="ARBA" id="ARBA00023136"/>
    </source>
</evidence>
<evidence type="ECO:0000259" key="10">
    <source>
        <dbReference type="Pfam" id="PF04290"/>
    </source>
</evidence>
<evidence type="ECO:0000256" key="5">
    <source>
        <dbReference type="ARBA" id="ARBA00022692"/>
    </source>
</evidence>
<dbReference type="Proteomes" id="UP000234530">
    <property type="component" value="Chromosome"/>
</dbReference>
<keyword evidence="3" id="KW-1003">Cell membrane</keyword>